<evidence type="ECO:0000313" key="2">
    <source>
        <dbReference type="EMBL" id="OXG13894.1"/>
    </source>
</evidence>
<name>A0A854QDT9_CRYNE</name>
<feature type="compositionally biased region" description="Basic and acidic residues" evidence="1">
    <location>
        <begin position="14"/>
        <end position="30"/>
    </location>
</feature>
<protein>
    <submittedName>
        <fullName evidence="2">Uncharacterized protein</fullName>
    </submittedName>
</protein>
<reference evidence="2 3" key="1">
    <citation type="submission" date="2017-06" db="EMBL/GenBank/DDBJ databases">
        <title>Global population genomics of the pathogenic fungus Cryptococcus neoformans var. grubii.</title>
        <authorList>
            <person name="Cuomo C."/>
            <person name="Litvintseva A."/>
            <person name="Chen Y."/>
            <person name="Young S."/>
            <person name="Zeng Q."/>
            <person name="Chapman S."/>
            <person name="Gujja S."/>
            <person name="Saif S."/>
            <person name="Birren B."/>
        </authorList>
    </citation>
    <scope>NUCLEOTIDE SEQUENCE [LARGE SCALE GENOMIC DNA]</scope>
    <source>
        <strain evidence="2 3">Tu259-1</strain>
    </source>
</reference>
<accession>A0A854QDT9</accession>
<comment type="caution">
    <text evidence="2">The sequence shown here is derived from an EMBL/GenBank/DDBJ whole genome shotgun (WGS) entry which is preliminary data.</text>
</comment>
<evidence type="ECO:0000313" key="3">
    <source>
        <dbReference type="Proteomes" id="UP000199727"/>
    </source>
</evidence>
<dbReference type="EMBL" id="AMKT01000078">
    <property type="protein sequence ID" value="OXG13894.1"/>
    <property type="molecule type" value="Genomic_DNA"/>
</dbReference>
<evidence type="ECO:0000256" key="1">
    <source>
        <dbReference type="SAM" id="MobiDB-lite"/>
    </source>
</evidence>
<feature type="region of interest" description="Disordered" evidence="1">
    <location>
        <begin position="1"/>
        <end position="30"/>
    </location>
</feature>
<gene>
    <name evidence="2" type="ORF">C361_06040</name>
</gene>
<organism evidence="2 3">
    <name type="scientific">Cryptococcus neoformans Tu259-1</name>
    <dbReference type="NCBI Taxonomy" id="1230072"/>
    <lineage>
        <taxon>Eukaryota</taxon>
        <taxon>Fungi</taxon>
        <taxon>Dikarya</taxon>
        <taxon>Basidiomycota</taxon>
        <taxon>Agaricomycotina</taxon>
        <taxon>Tremellomycetes</taxon>
        <taxon>Tremellales</taxon>
        <taxon>Cryptococcaceae</taxon>
        <taxon>Cryptococcus</taxon>
        <taxon>Cryptococcus neoformans species complex</taxon>
    </lineage>
</organism>
<dbReference type="Proteomes" id="UP000199727">
    <property type="component" value="Unassembled WGS sequence"/>
</dbReference>
<sequence>MSVIMGAIKGRAKGSAEREDTKTKMEENAGAEWRNRRLAVDSVLIPPGFRPTIKREGFFNQKKEVQTLEETKGGARTLETYETSCCTSLWRQSGQGDMERTD</sequence>
<proteinExistence type="predicted"/>
<dbReference type="AlphaFoldDB" id="A0A854QDT9"/>